<comment type="caution">
    <text evidence="4">The sequence shown here is derived from an EMBL/GenBank/DDBJ whole genome shotgun (WGS) entry which is preliminary data.</text>
</comment>
<keyword evidence="1" id="KW-0732">Signal</keyword>
<dbReference type="Proteomes" id="UP000620559">
    <property type="component" value="Unassembled WGS sequence"/>
</dbReference>
<dbReference type="AlphaFoldDB" id="A0A8J7FBH6"/>
<dbReference type="InterPro" id="IPR007863">
    <property type="entry name" value="Peptidase_M16_C"/>
</dbReference>
<dbReference type="PANTHER" id="PTHR11851">
    <property type="entry name" value="METALLOPROTEASE"/>
    <property type="match status" value="1"/>
</dbReference>
<feature type="signal peptide" evidence="1">
    <location>
        <begin position="1"/>
        <end position="35"/>
    </location>
</feature>
<keyword evidence="5" id="KW-1185">Reference proteome</keyword>
<accession>A0A8J7FBH6</accession>
<dbReference type="GO" id="GO:0046872">
    <property type="term" value="F:metal ion binding"/>
    <property type="evidence" value="ECO:0007669"/>
    <property type="project" value="InterPro"/>
</dbReference>
<dbReference type="SUPFAM" id="SSF63411">
    <property type="entry name" value="LuxS/MPP-like metallohydrolase"/>
    <property type="match status" value="2"/>
</dbReference>
<feature type="chain" id="PRO_5035210754" evidence="1">
    <location>
        <begin position="36"/>
        <end position="505"/>
    </location>
</feature>
<gene>
    <name evidence="4" type="ORF">IQ247_10895</name>
</gene>
<dbReference type="EMBL" id="JADEWL010000027">
    <property type="protein sequence ID" value="MBE9213173.1"/>
    <property type="molecule type" value="Genomic_DNA"/>
</dbReference>
<protein>
    <submittedName>
        <fullName evidence="4">Insulinase family protein</fullName>
    </submittedName>
</protein>
<evidence type="ECO:0000259" key="3">
    <source>
        <dbReference type="Pfam" id="PF05193"/>
    </source>
</evidence>
<proteinExistence type="predicted"/>
<evidence type="ECO:0000313" key="4">
    <source>
        <dbReference type="EMBL" id="MBE9213173.1"/>
    </source>
</evidence>
<evidence type="ECO:0000256" key="1">
    <source>
        <dbReference type="SAM" id="SignalP"/>
    </source>
</evidence>
<evidence type="ECO:0000259" key="2">
    <source>
        <dbReference type="Pfam" id="PF00675"/>
    </source>
</evidence>
<feature type="domain" description="Peptidase M16 N-terminal" evidence="2">
    <location>
        <begin position="91"/>
        <end position="207"/>
    </location>
</feature>
<dbReference type="Gene3D" id="3.30.830.10">
    <property type="entry name" value="Metalloenzyme, LuxS/M16 peptidase-like"/>
    <property type="match status" value="2"/>
</dbReference>
<name>A0A8J7FBH6_9CYAN</name>
<dbReference type="PANTHER" id="PTHR11851:SF225">
    <property type="entry name" value="NON-PEPTIDASE HOMOLOG YMXG"/>
    <property type="match status" value="1"/>
</dbReference>
<dbReference type="InterPro" id="IPR011765">
    <property type="entry name" value="Pept_M16_N"/>
</dbReference>
<organism evidence="4 5">
    <name type="scientific">Plectonema cf. radiosum LEGE 06105</name>
    <dbReference type="NCBI Taxonomy" id="945769"/>
    <lineage>
        <taxon>Bacteria</taxon>
        <taxon>Bacillati</taxon>
        <taxon>Cyanobacteriota</taxon>
        <taxon>Cyanophyceae</taxon>
        <taxon>Oscillatoriophycideae</taxon>
        <taxon>Oscillatoriales</taxon>
        <taxon>Microcoleaceae</taxon>
        <taxon>Plectonema</taxon>
    </lineage>
</organism>
<dbReference type="Pfam" id="PF05193">
    <property type="entry name" value="Peptidase_M16_C"/>
    <property type="match status" value="1"/>
</dbReference>
<evidence type="ECO:0000313" key="5">
    <source>
        <dbReference type="Proteomes" id="UP000620559"/>
    </source>
</evidence>
<dbReference type="InterPro" id="IPR050361">
    <property type="entry name" value="MPP/UQCRC_Complex"/>
</dbReference>
<sequence>MKIKRYKKKVKRLLYSLLVCFAFVLVSFNLSGAMAQQVAPQRNYTPKHYTDLEFKPVGEIKLPKYERYQLKNGMIVYLMENHELPLVNGRALIHTGSRFEPPTEVGLAELTGTVMRTGGTQQHPPDKLNQMLEQRAASVETGIDETSGSAGFEALSEDLDTVFGLFAEVLQQPAFVESQLELAKTQMKGGIARRNDSPDEIAQREFQKLIYGTNSPYARIPEYATLDNITRADLVKFYQQYYYPNNMILGIEGDFDSAKMKALIEQTLGKWKANPQFKKPQLPQVSQAKTGGVFFINQPQLTQSNVLIGHIGGKFANPDYPELDVMNNIMNGFGGRLFNEVRSRQGLAYSVYGYWSPRFDYPGMFISGGQTRSDATVQFVKAIQQEIKQIQTQPVTPQELAFAKDSTLNSFVFNFQDPAQTLSRLMRYEYYGYPENFLFTYQKEVENTTAADVQRVAKEHLKPENLVFLVVGNQTAINPPLTQLASQITPIDITIPGTSKPQANN</sequence>
<dbReference type="RefSeq" id="WP_193919818.1">
    <property type="nucleotide sequence ID" value="NZ_JADEWL010000027.1"/>
</dbReference>
<dbReference type="Pfam" id="PF00675">
    <property type="entry name" value="Peptidase_M16"/>
    <property type="match status" value="1"/>
</dbReference>
<reference evidence="4" key="1">
    <citation type="submission" date="2020-10" db="EMBL/GenBank/DDBJ databases">
        <authorList>
            <person name="Castelo-Branco R."/>
            <person name="Eusebio N."/>
            <person name="Adriana R."/>
            <person name="Vieira A."/>
            <person name="Brugerolle De Fraissinette N."/>
            <person name="Rezende De Castro R."/>
            <person name="Schneider M.P."/>
            <person name="Vasconcelos V."/>
            <person name="Leao P.N."/>
        </authorList>
    </citation>
    <scope>NUCLEOTIDE SEQUENCE</scope>
    <source>
        <strain evidence="4">LEGE 06105</strain>
    </source>
</reference>
<feature type="domain" description="Peptidase M16 C-terminal" evidence="3">
    <location>
        <begin position="228"/>
        <end position="405"/>
    </location>
</feature>
<dbReference type="InterPro" id="IPR011249">
    <property type="entry name" value="Metalloenz_LuxS/M16"/>
</dbReference>